<feature type="region of interest" description="Disordered" evidence="3">
    <location>
        <begin position="1269"/>
        <end position="1507"/>
    </location>
</feature>
<feature type="domain" description="MOM1 alpha-helical" evidence="5">
    <location>
        <begin position="923"/>
        <end position="1025"/>
    </location>
</feature>
<feature type="compositionally biased region" description="Basic residues" evidence="3">
    <location>
        <begin position="70"/>
        <end position="88"/>
    </location>
</feature>
<dbReference type="Pfam" id="PF25029">
    <property type="entry name" value="MOM1"/>
    <property type="match status" value="1"/>
</dbReference>
<keyword evidence="4" id="KW-0812">Transmembrane</keyword>
<dbReference type="PANTHER" id="PTHR35116:SF2">
    <property type="entry name" value="ATP-DEPENDENT HELICASE FAMILY PROTEIN-RELATED"/>
    <property type="match status" value="1"/>
</dbReference>
<dbReference type="Pfam" id="PF11496">
    <property type="entry name" value="HDA2-3"/>
    <property type="match status" value="1"/>
</dbReference>
<feature type="region of interest" description="Disordered" evidence="3">
    <location>
        <begin position="1193"/>
        <end position="1254"/>
    </location>
</feature>
<proteinExistence type="predicted"/>
<reference evidence="6 7" key="1">
    <citation type="journal article" date="2020" name="BMC Genomics">
        <title>Intraspecific diversification of the crop wild relative Brassica cretica Lam. using demographic model selection.</title>
        <authorList>
            <person name="Kioukis A."/>
            <person name="Michalopoulou V.A."/>
            <person name="Briers L."/>
            <person name="Pirintsos S."/>
            <person name="Studholme D.J."/>
            <person name="Pavlidis P."/>
            <person name="Sarris P.F."/>
        </authorList>
    </citation>
    <scope>NUCLEOTIDE SEQUENCE [LARGE SCALE GENOMIC DNA]</scope>
    <source>
        <strain evidence="7">cv. PFS-1207/04</strain>
    </source>
</reference>
<feature type="compositionally biased region" description="Polar residues" evidence="3">
    <location>
        <begin position="1309"/>
        <end position="1321"/>
    </location>
</feature>
<gene>
    <name evidence="6" type="ORF">DY000_02058061</name>
</gene>
<comment type="caution">
    <text evidence="6">The sequence shown here is derived from an EMBL/GenBank/DDBJ whole genome shotgun (WGS) entry which is preliminary data.</text>
</comment>
<feature type="transmembrane region" description="Helical" evidence="4">
    <location>
        <begin position="828"/>
        <end position="853"/>
    </location>
</feature>
<dbReference type="InterPro" id="IPR039322">
    <property type="entry name" value="MOM1"/>
</dbReference>
<feature type="region of interest" description="Disordered" evidence="3">
    <location>
        <begin position="260"/>
        <end position="290"/>
    </location>
</feature>
<feature type="compositionally biased region" description="Basic and acidic residues" evidence="3">
    <location>
        <begin position="328"/>
        <end position="345"/>
    </location>
</feature>
<dbReference type="CDD" id="cd18793">
    <property type="entry name" value="SF2_C_SNF"/>
    <property type="match status" value="1"/>
</dbReference>
<dbReference type="InterPro" id="IPR056882">
    <property type="entry name" value="MOM1_dom"/>
</dbReference>
<evidence type="ECO:0000313" key="6">
    <source>
        <dbReference type="EMBL" id="KAF3493779.1"/>
    </source>
</evidence>
<feature type="compositionally biased region" description="Basic and acidic residues" evidence="3">
    <location>
        <begin position="175"/>
        <end position="185"/>
    </location>
</feature>
<feature type="coiled-coil region" evidence="2">
    <location>
        <begin position="1601"/>
        <end position="1643"/>
    </location>
</feature>
<protein>
    <recommendedName>
        <fullName evidence="5">MOM1 alpha-helical domain-containing protein</fullName>
    </recommendedName>
</protein>
<name>A0ABQ7A7V9_BRACR</name>
<feature type="region of interest" description="Disordered" evidence="3">
    <location>
        <begin position="204"/>
        <end position="226"/>
    </location>
</feature>
<dbReference type="Gene3D" id="3.40.50.300">
    <property type="entry name" value="P-loop containing nucleotide triphosphate hydrolases"/>
    <property type="match status" value="1"/>
</dbReference>
<keyword evidence="7" id="KW-1185">Reference proteome</keyword>
<sequence length="1765" mass="192913">MKKEEKNGSTGRTICTRSVAVASSASAEKDNSGLSLRRSARGASSTSSTSKSEKRNPSPVSVSKKSGKMEKKHKASPLRRSNKGKKPSRIADTSSTEIKESEDNVEDLTGVVKKYEPKMTGRSFRALYRGHLKKEAKASSNDEELVVVGCSRRVPAGNDDARDDSSSPRVNLESKGVRVGETSTHKGPDFAVKLARDTENMLLDSSPVVGDDSVIGSPSENPETQKLRVSATRLETNTDLPLKRKRDTVGVVMDACANTDDRTMSTDGVIPSPSGSTNNNQPESRDTCQTGKKVSDEFANLRVSSSIAQPVQEPDHLAQVSGPASSRDYGEDRQNMQQDKSHDRKLSSMYPEYWVPVQLSDVQIEQYCRTLFSKSSSLSSLSRTDPVRALEQTLSSVRKICNHPYIMDASFKQLLTKNLEVHKIEDVEIKASGKLHLLDAMLTQIKSKGFKAVIFYQATQSGEGLMLANILDDFVSQRFGQNSYEHGDSHSKKNAINNFNKESECFILLLETRACSQSIKLLRAEALILFGSSWNSSHDVKLLEKIKIESYSEKTKIFRLYSTCTVEEKALILARQKKSLDNLNRPLTHALLMWGASCLFDKLDHFHGSQTPDSGVPLEQSIRGDVIREFSSILSSSVGEGNVGKLCLLLEAKHAQGTYSTESTLFGEKYVELSDEVSPNIFWTKLLGGKNPVWTYYSDTSQRSRKRVRHLQGSEETAKLDDGKNTKKKKKASDDVAVVYDERKASGKDHIGDLESPKVTTLLSSGSASGTNDALDGKDAIGLYSVGGHISGIPEDMLAAIDCRQTPGESQKTLHTVLKPQMSKLCQILHLSIFLVFNYIVSVISGSVAYVLLKMEELLHKTLVPGGSKVYMFAGVIETDILTGAISFVYTVTVILGSYIVIYWLIDVSTAVSLLPTLLNTSVDENLARMVEKVLEYIIDNHRVCKEPATTLQAFQIAVIWIAVSFVKQKFNREESLARAKSELGFNCSREEVDYIYSFLYCMKSLFVGRTQGFQEKGEECMAEKRGSHYSSVTKDVEKTISDIKKKCSKSLHKLVQTLEEEKMDLMNRNAVKKQELQNCKKVEASFIRVTYSGINTQSLHDALQRLECTFERKFDDLKGELDECLESLEQINEAGKKKLAEDEACWISRIEKWARAELRNGAPNQAWSNADNSLDQQNEEACSLDKEIPDELALPLPNPASLVKTRGSAESDQVDHEKPDSAENIQGKKTETAVEPQPAGSRMPSSPGEKQHDLAANVQGQNIESAIEAQPVESSMPSSLAGQQSDPAVNIQSKNIETSIDPRPAESSMPSSPAGQQSDPAVNIQEKDNEAVMELQPAESTVPSSLAGQQTDPAVNIETVIEPQPAESSMPSSPAGQIQGKDIEARMELQPAESPVPSSPAGQQSDPAVNVETVIEPQPAESSMPSSPGGKQPDPAENIQGKNIEETVESKPAGSETLETGGFAASEQVDQVACPSPSSPAGNQPDSGANIESQSISTSAEPHIAGPGAVLHQDACSLPSPSVGTQADIAANTEGQNTTTVSNAVETDNVAPLVHEGVVESSAGVIAPVPSLLNNATATTVQPVPQIPFPVFSDPFQHELEKLRRQSEITKKTCEEMKAVLKAKFEKKIAELQEEYQRKFHEVQAVHAARKTKLQTRKNLVIKNKLLSSAFLSKCTSRISSHSSAATPMGKFRIQQLAQRATQVSALRNHTASAPYCTMPQPRQPLISNPLPFSNAFIQQQEQPQNLGSGLQRSNDVVCLSDDE</sequence>
<evidence type="ECO:0000256" key="3">
    <source>
        <dbReference type="SAM" id="MobiDB-lite"/>
    </source>
</evidence>
<feature type="compositionally biased region" description="Basic and acidic residues" evidence="3">
    <location>
        <begin position="712"/>
        <end position="725"/>
    </location>
</feature>
<feature type="region of interest" description="Disordered" evidence="3">
    <location>
        <begin position="306"/>
        <end position="345"/>
    </location>
</feature>
<keyword evidence="1" id="KW-0378">Hydrolase</keyword>
<feature type="compositionally biased region" description="Polar residues" evidence="3">
    <location>
        <begin position="1480"/>
        <end position="1501"/>
    </location>
</feature>
<keyword evidence="2" id="KW-0175">Coiled coil</keyword>
<feature type="compositionally biased region" description="Polar residues" evidence="3">
    <location>
        <begin position="273"/>
        <end position="290"/>
    </location>
</feature>
<dbReference type="InterPro" id="IPR027417">
    <property type="entry name" value="P-loop_NTPase"/>
</dbReference>
<feature type="transmembrane region" description="Helical" evidence="4">
    <location>
        <begin position="881"/>
        <end position="906"/>
    </location>
</feature>
<feature type="compositionally biased region" description="Low complexity" evidence="3">
    <location>
        <begin position="18"/>
        <end position="50"/>
    </location>
</feature>
<keyword evidence="4" id="KW-1133">Transmembrane helix</keyword>
<feature type="compositionally biased region" description="Basic and acidic residues" evidence="3">
    <location>
        <begin position="1208"/>
        <end position="1233"/>
    </location>
</feature>
<dbReference type="EMBL" id="QGKV02002055">
    <property type="protein sequence ID" value="KAF3493779.1"/>
    <property type="molecule type" value="Genomic_DNA"/>
</dbReference>
<feature type="compositionally biased region" description="Polar residues" evidence="3">
    <location>
        <begin position="1339"/>
        <end position="1354"/>
    </location>
</feature>
<dbReference type="PANTHER" id="PTHR35116">
    <property type="entry name" value="HELICASE PROTEIN MOM1"/>
    <property type="match status" value="1"/>
</dbReference>
<feature type="region of interest" description="Disordered" evidence="3">
    <location>
        <begin position="153"/>
        <end position="185"/>
    </location>
</feature>
<evidence type="ECO:0000259" key="5">
    <source>
        <dbReference type="Pfam" id="PF25029"/>
    </source>
</evidence>
<keyword evidence="4" id="KW-0472">Membrane</keyword>
<feature type="region of interest" description="Disordered" evidence="3">
    <location>
        <begin position="1"/>
        <end position="106"/>
    </location>
</feature>
<accession>A0ABQ7A7V9</accession>
<feature type="region of interest" description="Disordered" evidence="3">
    <location>
        <begin position="705"/>
        <end position="733"/>
    </location>
</feature>
<evidence type="ECO:0000256" key="4">
    <source>
        <dbReference type="SAM" id="Phobius"/>
    </source>
</evidence>
<dbReference type="InterPro" id="IPR049730">
    <property type="entry name" value="SNF2/RAD54-like_C"/>
</dbReference>
<evidence type="ECO:0000313" key="7">
    <source>
        <dbReference type="Proteomes" id="UP000266723"/>
    </source>
</evidence>
<evidence type="ECO:0000256" key="1">
    <source>
        <dbReference type="ARBA" id="ARBA00022801"/>
    </source>
</evidence>
<feature type="compositionally biased region" description="Polar residues" evidence="3">
    <location>
        <begin position="1273"/>
        <end position="1299"/>
    </location>
</feature>
<evidence type="ECO:0000256" key="2">
    <source>
        <dbReference type="SAM" id="Coils"/>
    </source>
</evidence>
<feature type="compositionally biased region" description="Polar residues" evidence="3">
    <location>
        <begin position="1367"/>
        <end position="1377"/>
    </location>
</feature>
<feature type="coiled-coil region" evidence="2">
    <location>
        <begin position="1049"/>
        <end position="1076"/>
    </location>
</feature>
<dbReference type="Proteomes" id="UP000266723">
    <property type="component" value="Unassembled WGS sequence"/>
</dbReference>
<organism evidence="6 7">
    <name type="scientific">Brassica cretica</name>
    <name type="common">Mustard</name>
    <dbReference type="NCBI Taxonomy" id="69181"/>
    <lineage>
        <taxon>Eukaryota</taxon>
        <taxon>Viridiplantae</taxon>
        <taxon>Streptophyta</taxon>
        <taxon>Embryophyta</taxon>
        <taxon>Tracheophyta</taxon>
        <taxon>Spermatophyta</taxon>
        <taxon>Magnoliopsida</taxon>
        <taxon>eudicotyledons</taxon>
        <taxon>Gunneridae</taxon>
        <taxon>Pentapetalae</taxon>
        <taxon>rosids</taxon>
        <taxon>malvids</taxon>
        <taxon>Brassicales</taxon>
        <taxon>Brassicaceae</taxon>
        <taxon>Brassiceae</taxon>
        <taxon>Brassica</taxon>
    </lineage>
</organism>
<dbReference type="InterPro" id="IPR021006">
    <property type="entry name" value="Hda2/3"/>
</dbReference>
<dbReference type="SUPFAM" id="SSF52540">
    <property type="entry name" value="P-loop containing nucleoside triphosphate hydrolases"/>
    <property type="match status" value="1"/>
</dbReference>
<dbReference type="Gene3D" id="6.10.250.1310">
    <property type="match status" value="1"/>
</dbReference>